<comment type="caution">
    <text evidence="4">The sequence shown here is derived from an EMBL/GenBank/DDBJ whole genome shotgun (WGS) entry which is preliminary data.</text>
</comment>
<reference evidence="4 5" key="1">
    <citation type="submission" date="2018-01" db="EMBL/GenBank/DDBJ databases">
        <title>Comparison of the Chinese Bamboo Partridge and Red Junglefowl genome sequences highlights the importance of demography in genome evolution.</title>
        <authorList>
            <person name="Tiley G.P."/>
            <person name="Kimball R.T."/>
            <person name="Braun E.L."/>
            <person name="Burleigh J.G."/>
        </authorList>
    </citation>
    <scope>NUCLEOTIDE SEQUENCE [LARGE SCALE GENOMIC DNA]</scope>
    <source>
        <strain evidence="4">RTK389</strain>
        <tissue evidence="4">Blood</tissue>
    </source>
</reference>
<dbReference type="AlphaFoldDB" id="A0A2P4TG25"/>
<dbReference type="PROSITE" id="PS50112">
    <property type="entry name" value="PAS"/>
    <property type="match status" value="1"/>
</dbReference>
<feature type="domain" description="PAS" evidence="3">
    <location>
        <begin position="26"/>
        <end position="62"/>
    </location>
</feature>
<dbReference type="InterPro" id="IPR050760">
    <property type="entry name" value="Period_circadian_regulator"/>
</dbReference>
<dbReference type="GO" id="GO:0032922">
    <property type="term" value="P:circadian regulation of gene expression"/>
    <property type="evidence" value="ECO:0007669"/>
    <property type="project" value="TreeGrafter"/>
</dbReference>
<dbReference type="Pfam" id="PF08447">
    <property type="entry name" value="PAS_3"/>
    <property type="match status" value="1"/>
</dbReference>
<evidence type="ECO:0000313" key="4">
    <source>
        <dbReference type="EMBL" id="POI35306.1"/>
    </source>
</evidence>
<dbReference type="CDD" id="cd00130">
    <property type="entry name" value="PAS"/>
    <property type="match status" value="1"/>
</dbReference>
<evidence type="ECO:0000313" key="5">
    <source>
        <dbReference type="Proteomes" id="UP000237246"/>
    </source>
</evidence>
<dbReference type="InterPro" id="IPR035965">
    <property type="entry name" value="PAS-like_dom_sf"/>
</dbReference>
<gene>
    <name evidence="4" type="ORF">CIB84_000942</name>
</gene>
<keyword evidence="2" id="KW-0539">Nucleus</keyword>
<keyword evidence="5" id="KW-1185">Reference proteome</keyword>
<dbReference type="Gene3D" id="3.30.450.20">
    <property type="entry name" value="PAS domain"/>
    <property type="match status" value="1"/>
</dbReference>
<organism evidence="4 5">
    <name type="scientific">Bambusicola thoracicus</name>
    <name type="common">Chinese bamboo-partridge</name>
    <name type="synonym">Perdix thoracica</name>
    <dbReference type="NCBI Taxonomy" id="9083"/>
    <lineage>
        <taxon>Eukaryota</taxon>
        <taxon>Metazoa</taxon>
        <taxon>Chordata</taxon>
        <taxon>Craniata</taxon>
        <taxon>Vertebrata</taxon>
        <taxon>Euteleostomi</taxon>
        <taxon>Archelosauria</taxon>
        <taxon>Archosauria</taxon>
        <taxon>Dinosauria</taxon>
        <taxon>Saurischia</taxon>
        <taxon>Theropoda</taxon>
        <taxon>Coelurosauria</taxon>
        <taxon>Aves</taxon>
        <taxon>Neognathae</taxon>
        <taxon>Galloanserae</taxon>
        <taxon>Galliformes</taxon>
        <taxon>Phasianidae</taxon>
        <taxon>Perdicinae</taxon>
        <taxon>Bambusicola</taxon>
    </lineage>
</organism>
<evidence type="ECO:0000256" key="1">
    <source>
        <dbReference type="ARBA" id="ARBA00004123"/>
    </source>
</evidence>
<sequence>MFFLLASLYEYAQVKSFFCRIRAVPLLGYLPQDLIGTSILMYLHPEDRPLMIAIHRKILKFAGQPPFEYLPIRFCTQNGDYVILDTSWSSFVNPWSRKVAFIIGRHKVRTSPLNEDVFATRSQEASSVEKEIKELQGQIYKLLLQPVHSNVSSGYGSLGSSGSYEHYISVASSSDSNGNCAEETQEPMTLQQVCADVNRIKNLGQQLYIASRSKPQNGNEQPMSSEMLEGKSHDASCFLPTLRSDSTEEPGHALYDDSKKMPHVPSYQQINCVDSIIRYLESCSIPLLKRKCKSSTNTSSSSSEGDKKNQQRLQEIKALGVNSRTPVFADQEEMVKKQTNEGIVGVPLPDLTLSNRSPSVVSATSPCSYSSTIVHVPHPESEVTTMENTPVGNEHVELPPPNAQNPVAVTEGLKPVGLTKETLSAHTQKEEQNYVDKFRRRILLSPFRTYLQQDGRSNIGRFCDQGRQHLGETELLGLF</sequence>
<dbReference type="SUPFAM" id="SSF55785">
    <property type="entry name" value="PYP-like sensor domain (PAS domain)"/>
    <property type="match status" value="1"/>
</dbReference>
<evidence type="ECO:0000256" key="2">
    <source>
        <dbReference type="ARBA" id="ARBA00023242"/>
    </source>
</evidence>
<name>A0A2P4TG25_BAMTH</name>
<dbReference type="OrthoDB" id="7788983at2759"/>
<dbReference type="GO" id="GO:0005634">
    <property type="term" value="C:nucleus"/>
    <property type="evidence" value="ECO:0007669"/>
    <property type="project" value="UniProtKB-SubCell"/>
</dbReference>
<proteinExistence type="predicted"/>
<dbReference type="GO" id="GO:0000122">
    <property type="term" value="P:negative regulation of transcription by RNA polymerase II"/>
    <property type="evidence" value="ECO:0007669"/>
    <property type="project" value="TreeGrafter"/>
</dbReference>
<dbReference type="GO" id="GO:0000976">
    <property type="term" value="F:transcription cis-regulatory region binding"/>
    <property type="evidence" value="ECO:0007669"/>
    <property type="project" value="TreeGrafter"/>
</dbReference>
<dbReference type="InterPro" id="IPR000014">
    <property type="entry name" value="PAS"/>
</dbReference>
<dbReference type="GO" id="GO:0001222">
    <property type="term" value="F:transcription corepressor binding"/>
    <property type="evidence" value="ECO:0007669"/>
    <property type="project" value="TreeGrafter"/>
</dbReference>
<dbReference type="InterPro" id="IPR013655">
    <property type="entry name" value="PAS_fold_3"/>
</dbReference>
<dbReference type="PANTHER" id="PTHR11269">
    <property type="entry name" value="PERIOD CIRCADIAN PROTEIN"/>
    <property type="match status" value="1"/>
</dbReference>
<dbReference type="PANTHER" id="PTHR11269:SF13">
    <property type="entry name" value="PERIOD CIRCADIAN PROTEIN HOMOLOG 3"/>
    <property type="match status" value="1"/>
</dbReference>
<protein>
    <recommendedName>
        <fullName evidence="3">PAS domain-containing protein</fullName>
    </recommendedName>
</protein>
<dbReference type="GO" id="GO:0005737">
    <property type="term" value="C:cytoplasm"/>
    <property type="evidence" value="ECO:0007669"/>
    <property type="project" value="TreeGrafter"/>
</dbReference>
<dbReference type="EMBL" id="PPHD01000590">
    <property type="protein sequence ID" value="POI35306.1"/>
    <property type="molecule type" value="Genomic_DNA"/>
</dbReference>
<dbReference type="Proteomes" id="UP000237246">
    <property type="component" value="Unassembled WGS sequence"/>
</dbReference>
<evidence type="ECO:0000259" key="3">
    <source>
        <dbReference type="PROSITE" id="PS50112"/>
    </source>
</evidence>
<accession>A0A2P4TG25</accession>
<comment type="subcellular location">
    <subcellularLocation>
        <location evidence="1">Nucleus</location>
    </subcellularLocation>
</comment>
<dbReference type="GO" id="GO:0043153">
    <property type="term" value="P:entrainment of circadian clock by photoperiod"/>
    <property type="evidence" value="ECO:0007669"/>
    <property type="project" value="TreeGrafter"/>
</dbReference>